<dbReference type="EMBL" id="JAWWNJ010000120">
    <property type="protein sequence ID" value="KAK6988768.1"/>
    <property type="molecule type" value="Genomic_DNA"/>
</dbReference>
<dbReference type="InterPro" id="IPR046521">
    <property type="entry name" value="DUF6698"/>
</dbReference>
<evidence type="ECO:0000313" key="2">
    <source>
        <dbReference type="Proteomes" id="UP001362999"/>
    </source>
</evidence>
<keyword evidence="2" id="KW-1185">Reference proteome</keyword>
<dbReference type="Proteomes" id="UP001362999">
    <property type="component" value="Unassembled WGS sequence"/>
</dbReference>
<comment type="caution">
    <text evidence="1">The sequence shown here is derived from an EMBL/GenBank/DDBJ whole genome shotgun (WGS) entry which is preliminary data.</text>
</comment>
<sequence>MTRNLLNPKTTQTLGLILKKIQTLVFEYKKAFRVKGRMAARIVDPFVHWPPVLSIGLRLDPTRNDNEDRFTDKSVLLSSLKEKNRENEDYRIFKALEALLIPNIREELMRQGPDAAVKLGKLVMPCLPILSSPPSLSFLQLNEGSKGAHALDVNSLKIALARWNPHWVPPYNSKHEVRDGIPPWRSFVMATGFPNQKIISEDPDLNDLMSGFLRGDTLLRGFNHVFISLSTALNDAGTDKSTGKGTAAQHNVSEVTLESIIYVAHIVTNTFQAKGGNGLFAYRKYFKFLQRSVREWPEADQENLLTWWNEKVFSQMNDAKPAKRADGSLSIAERMAAQAANARRATGSH</sequence>
<protein>
    <submittedName>
        <fullName evidence="1">Uncharacterized protein</fullName>
    </submittedName>
</protein>
<name>A0AAV9ZRJ0_9AGAR</name>
<dbReference type="AlphaFoldDB" id="A0AAV9ZRJ0"/>
<accession>A0AAV9ZRJ0</accession>
<proteinExistence type="predicted"/>
<evidence type="ECO:0000313" key="1">
    <source>
        <dbReference type="EMBL" id="KAK6988768.1"/>
    </source>
</evidence>
<reference evidence="1 2" key="1">
    <citation type="journal article" date="2024" name="J Genomics">
        <title>Draft genome sequencing and assembly of Favolaschia claudopus CIRM-BRFM 2984 isolated from oak limbs.</title>
        <authorList>
            <person name="Navarro D."/>
            <person name="Drula E."/>
            <person name="Chaduli D."/>
            <person name="Cazenave R."/>
            <person name="Ahrendt S."/>
            <person name="Wang J."/>
            <person name="Lipzen A."/>
            <person name="Daum C."/>
            <person name="Barry K."/>
            <person name="Grigoriev I.V."/>
            <person name="Favel A."/>
            <person name="Rosso M.N."/>
            <person name="Martin F."/>
        </authorList>
    </citation>
    <scope>NUCLEOTIDE SEQUENCE [LARGE SCALE GENOMIC DNA]</scope>
    <source>
        <strain evidence="1 2">CIRM-BRFM 2984</strain>
    </source>
</reference>
<organism evidence="1 2">
    <name type="scientific">Favolaschia claudopus</name>
    <dbReference type="NCBI Taxonomy" id="2862362"/>
    <lineage>
        <taxon>Eukaryota</taxon>
        <taxon>Fungi</taxon>
        <taxon>Dikarya</taxon>
        <taxon>Basidiomycota</taxon>
        <taxon>Agaricomycotina</taxon>
        <taxon>Agaricomycetes</taxon>
        <taxon>Agaricomycetidae</taxon>
        <taxon>Agaricales</taxon>
        <taxon>Marasmiineae</taxon>
        <taxon>Mycenaceae</taxon>
        <taxon>Favolaschia</taxon>
    </lineage>
</organism>
<gene>
    <name evidence="1" type="ORF">R3P38DRAFT_2804233</name>
</gene>
<dbReference type="Pfam" id="PF20414">
    <property type="entry name" value="DUF6698"/>
    <property type="match status" value="1"/>
</dbReference>